<evidence type="ECO:0000313" key="3">
    <source>
        <dbReference type="EMBL" id="ELY90572.1"/>
    </source>
</evidence>
<evidence type="ECO:0000313" key="4">
    <source>
        <dbReference type="Proteomes" id="UP000011519"/>
    </source>
</evidence>
<dbReference type="OrthoDB" id="178074at2157"/>
<evidence type="ECO:0000256" key="1">
    <source>
        <dbReference type="SAM" id="MobiDB-lite"/>
    </source>
</evidence>
<name>L9ZY99_9EURY</name>
<keyword evidence="4" id="KW-1185">Reference proteome</keyword>
<proteinExistence type="predicted"/>
<feature type="compositionally biased region" description="Low complexity" evidence="1">
    <location>
        <begin position="105"/>
        <end position="135"/>
    </location>
</feature>
<dbReference type="RefSeq" id="WP_006653382.1">
    <property type="nucleotide sequence ID" value="NZ_AOIM01000034.1"/>
</dbReference>
<dbReference type="AlphaFoldDB" id="L9ZY99"/>
<organism evidence="3 4">
    <name type="scientific">Natrialba hulunbeirensis JCM 10989</name>
    <dbReference type="NCBI Taxonomy" id="1227493"/>
    <lineage>
        <taxon>Archaea</taxon>
        <taxon>Methanobacteriati</taxon>
        <taxon>Methanobacteriota</taxon>
        <taxon>Stenosarchaea group</taxon>
        <taxon>Halobacteria</taxon>
        <taxon>Halobacteriales</taxon>
        <taxon>Natrialbaceae</taxon>
        <taxon>Natrialba</taxon>
    </lineage>
</organism>
<keyword evidence="2" id="KW-0812">Transmembrane</keyword>
<accession>L9ZY99</accession>
<sequence>MAPRRPGSNSRRREWHALVEQYTPDGSLGRFLLGAPIGTIGFWFLLIALLEIPRGGVTLGVLFWTPALLGASVAMLVFAVLMLWPIYLSLIGNVESTEAYAESVTGESKSTGTTSVSGSTTGHTSPPTGTPAAGARSHSTRDESHSGSESSDPFEELKRQYTAGKISEEEFERRVEAQLDGGDGANTNRASDGETELTDRR</sequence>
<feature type="transmembrane region" description="Helical" evidence="2">
    <location>
        <begin position="62"/>
        <end position="87"/>
    </location>
</feature>
<feature type="transmembrane region" description="Helical" evidence="2">
    <location>
        <begin position="31"/>
        <end position="50"/>
    </location>
</feature>
<evidence type="ECO:0008006" key="5">
    <source>
        <dbReference type="Google" id="ProtNLM"/>
    </source>
</evidence>
<keyword evidence="2" id="KW-0472">Membrane</keyword>
<keyword evidence="2" id="KW-1133">Transmembrane helix</keyword>
<dbReference type="PATRIC" id="fig|1227493.4.peg.2180"/>
<feature type="region of interest" description="Disordered" evidence="1">
    <location>
        <begin position="104"/>
        <end position="201"/>
    </location>
</feature>
<dbReference type="EMBL" id="AOIM01000034">
    <property type="protein sequence ID" value="ELY90572.1"/>
    <property type="molecule type" value="Genomic_DNA"/>
</dbReference>
<reference evidence="3 4" key="1">
    <citation type="journal article" date="2014" name="PLoS Genet.">
        <title>Phylogenetically driven sequencing of extremely halophilic archaea reveals strategies for static and dynamic osmo-response.</title>
        <authorList>
            <person name="Becker E.A."/>
            <person name="Seitzer P.M."/>
            <person name="Tritt A."/>
            <person name="Larsen D."/>
            <person name="Krusor M."/>
            <person name="Yao A.I."/>
            <person name="Wu D."/>
            <person name="Madern D."/>
            <person name="Eisen J.A."/>
            <person name="Darling A.E."/>
            <person name="Facciotti M.T."/>
        </authorList>
    </citation>
    <scope>NUCLEOTIDE SEQUENCE [LARGE SCALE GENOMIC DNA]</scope>
    <source>
        <strain evidence="3 4">JCM 10989</strain>
    </source>
</reference>
<evidence type="ECO:0000256" key="2">
    <source>
        <dbReference type="SAM" id="Phobius"/>
    </source>
</evidence>
<protein>
    <recommendedName>
        <fullName evidence="5">SHOCT domain-containing protein</fullName>
    </recommendedName>
</protein>
<gene>
    <name evidence="3" type="ORF">C483_10946</name>
</gene>
<dbReference type="Proteomes" id="UP000011519">
    <property type="component" value="Unassembled WGS sequence"/>
</dbReference>
<comment type="caution">
    <text evidence="3">The sequence shown here is derived from an EMBL/GenBank/DDBJ whole genome shotgun (WGS) entry which is preliminary data.</text>
</comment>
<feature type="compositionally biased region" description="Basic and acidic residues" evidence="1">
    <location>
        <begin position="166"/>
        <end position="177"/>
    </location>
</feature>